<protein>
    <submittedName>
        <fullName evidence="1">Uncharacterized protein</fullName>
    </submittedName>
</protein>
<keyword evidence="2" id="KW-1185">Reference proteome</keyword>
<feature type="non-terminal residue" evidence="1">
    <location>
        <position position="420"/>
    </location>
</feature>
<organism evidence="1 2">
    <name type="scientific">Durusdinium trenchii</name>
    <dbReference type="NCBI Taxonomy" id="1381693"/>
    <lineage>
        <taxon>Eukaryota</taxon>
        <taxon>Sar</taxon>
        <taxon>Alveolata</taxon>
        <taxon>Dinophyceae</taxon>
        <taxon>Suessiales</taxon>
        <taxon>Symbiodiniaceae</taxon>
        <taxon>Durusdinium</taxon>
    </lineage>
</organism>
<dbReference type="EMBL" id="CAXAMM010009106">
    <property type="protein sequence ID" value="CAK9019392.1"/>
    <property type="molecule type" value="Genomic_DNA"/>
</dbReference>
<evidence type="ECO:0000313" key="1">
    <source>
        <dbReference type="EMBL" id="CAK9019392.1"/>
    </source>
</evidence>
<gene>
    <name evidence="1" type="ORF">SCF082_LOCUS14486</name>
</gene>
<proteinExistence type="predicted"/>
<reference evidence="1 2" key="1">
    <citation type="submission" date="2024-02" db="EMBL/GenBank/DDBJ databases">
        <authorList>
            <person name="Chen Y."/>
            <person name="Shah S."/>
            <person name="Dougan E. K."/>
            <person name="Thang M."/>
            <person name="Chan C."/>
        </authorList>
    </citation>
    <scope>NUCLEOTIDE SEQUENCE [LARGE SCALE GENOMIC DNA]</scope>
</reference>
<accession>A0ABP0JY16</accession>
<dbReference type="Proteomes" id="UP001642464">
    <property type="component" value="Unassembled WGS sequence"/>
</dbReference>
<sequence>MPGRHKVLTQVATHSEVRRTVTKRTTDTKAARALAHLKRASRVAIDGGHVAALYGHNLRDWVLQPSQAVLLDLMAMFAAVYFVAREAVRMGMSVDEVDFPVRAGALTAAHFRTFLNTPNPTKKYEGTPASMRLGLDVLQLHNCYIIDDPLLQELLPLYRAIVAHSGLNTMHIFRTMVFAILGRSRDIVRYCMSHLEVCTTPAGLFAFIMEFDGVCGDASAQDTVHFSRAGVQSNALYSAVVLASWGELEAVFCRATQAKTEDQAVSCMEEIPGFKGTGFKAQTAIRILRDLDLARSGDRAEECIFAFSRGRPCLRIGPNPRKFLNILNGRPLRASSSDWQLEFGELHQAVKKLLPVAILVGGVKHSLRKVSPNDLQFILCMAMHVLFFVATGTRGKRARRASSTVYNELAPENEACEDEV</sequence>
<comment type="caution">
    <text evidence="1">The sequence shown here is derived from an EMBL/GenBank/DDBJ whole genome shotgun (WGS) entry which is preliminary data.</text>
</comment>
<evidence type="ECO:0000313" key="2">
    <source>
        <dbReference type="Proteomes" id="UP001642464"/>
    </source>
</evidence>
<name>A0ABP0JY16_9DINO</name>